<dbReference type="WBParaSite" id="SSLN_0001864701-mRNA-1">
    <property type="protein sequence ID" value="SSLN_0001864701-mRNA-1"/>
    <property type="gene ID" value="SSLN_0001864701"/>
</dbReference>
<reference evidence="2 3" key="2">
    <citation type="submission" date="2018-11" db="EMBL/GenBank/DDBJ databases">
        <authorList>
            <consortium name="Pathogen Informatics"/>
        </authorList>
    </citation>
    <scope>NUCLEOTIDE SEQUENCE [LARGE SCALE GENOMIC DNA]</scope>
    <source>
        <strain evidence="2 3">NST_G2</strain>
    </source>
</reference>
<dbReference type="OrthoDB" id="10070415at2759"/>
<evidence type="ECO:0000256" key="1">
    <source>
        <dbReference type="SAM" id="MobiDB-lite"/>
    </source>
</evidence>
<feature type="compositionally biased region" description="Basic and acidic residues" evidence="1">
    <location>
        <begin position="1"/>
        <end position="10"/>
    </location>
</feature>
<dbReference type="Proteomes" id="UP000275846">
    <property type="component" value="Unassembled WGS sequence"/>
</dbReference>
<dbReference type="AlphaFoldDB" id="A0A183TNC1"/>
<gene>
    <name evidence="2" type="ORF">SSLN_LOCUS17969</name>
</gene>
<accession>A0A183TNC1</accession>
<evidence type="ECO:0000313" key="2">
    <source>
        <dbReference type="EMBL" id="VDM04355.1"/>
    </source>
</evidence>
<keyword evidence="3" id="KW-1185">Reference proteome</keyword>
<feature type="region of interest" description="Disordered" evidence="1">
    <location>
        <begin position="1"/>
        <end position="24"/>
    </location>
</feature>
<evidence type="ECO:0000313" key="3">
    <source>
        <dbReference type="Proteomes" id="UP000275846"/>
    </source>
</evidence>
<organism evidence="4">
    <name type="scientific">Schistocephalus solidus</name>
    <name type="common">Tapeworm</name>
    <dbReference type="NCBI Taxonomy" id="70667"/>
    <lineage>
        <taxon>Eukaryota</taxon>
        <taxon>Metazoa</taxon>
        <taxon>Spiralia</taxon>
        <taxon>Lophotrochozoa</taxon>
        <taxon>Platyhelminthes</taxon>
        <taxon>Cestoda</taxon>
        <taxon>Eucestoda</taxon>
        <taxon>Diphyllobothriidea</taxon>
        <taxon>Diphyllobothriidae</taxon>
        <taxon>Schistocephalus</taxon>
    </lineage>
</organism>
<name>A0A183TNC1_SCHSO</name>
<sequence>MKTPPQRHDGVNCGTSSSPAPPKSSYAHTINKMTSLMTMTPASAAYFRYQRLVQQRKREMQDAWMVRNTEEIQNYAECNKMKNFFKAIDGHCIKGAAPMLSSDGTTLLTEKSQILKRWAEHLRSVLNCSSAISNAAIDRPPQVDMKDDLGLPPYLPETIRAVQQISSGKATGSDAIPPEVYKHCGPRLSAELTTLFQMWRQG</sequence>
<evidence type="ECO:0000313" key="4">
    <source>
        <dbReference type="WBParaSite" id="SSLN_0001864701-mRNA-1"/>
    </source>
</evidence>
<reference evidence="4" key="1">
    <citation type="submission" date="2016-06" db="UniProtKB">
        <authorList>
            <consortium name="WormBaseParasite"/>
        </authorList>
    </citation>
    <scope>IDENTIFICATION</scope>
</reference>
<proteinExistence type="predicted"/>
<protein>
    <submittedName>
        <fullName evidence="2 4">Uncharacterized protein</fullName>
    </submittedName>
</protein>
<dbReference type="EMBL" id="UYSU01043445">
    <property type="protein sequence ID" value="VDM04355.1"/>
    <property type="molecule type" value="Genomic_DNA"/>
</dbReference>